<keyword evidence="1" id="KW-0472">Membrane</keyword>
<protein>
    <submittedName>
        <fullName evidence="2">Uncharacterized protein</fullName>
    </submittedName>
</protein>
<accession>A0A0G0MNH7</accession>
<feature type="transmembrane region" description="Helical" evidence="1">
    <location>
        <begin position="83"/>
        <end position="103"/>
    </location>
</feature>
<name>A0A0G0MNH7_9BACT</name>
<comment type="caution">
    <text evidence="2">The sequence shown here is derived from an EMBL/GenBank/DDBJ whole genome shotgun (WGS) entry which is preliminary data.</text>
</comment>
<keyword evidence="1" id="KW-0812">Transmembrane</keyword>
<sequence>MFFLEVIHPGQLLFALVVLLFGSAFTLSFLIGSKTEVVKPLIAVLFVILFLLLGTLAIEFSAAQTPSYTYGAFASLSEALSTHRWLLFQLPLVLTMSSLFILMVYQERIKEKHAFVYRGTVLFSIGISFASVVVIIFESML</sequence>
<dbReference type="Proteomes" id="UP000033935">
    <property type="component" value="Unassembled WGS sequence"/>
</dbReference>
<evidence type="ECO:0000256" key="1">
    <source>
        <dbReference type="SAM" id="Phobius"/>
    </source>
</evidence>
<evidence type="ECO:0000313" key="3">
    <source>
        <dbReference type="Proteomes" id="UP000033935"/>
    </source>
</evidence>
<evidence type="ECO:0000313" key="2">
    <source>
        <dbReference type="EMBL" id="KKR04643.1"/>
    </source>
</evidence>
<gene>
    <name evidence="2" type="ORF">UT30_C0005G0046</name>
</gene>
<organism evidence="2 3">
    <name type="scientific">Candidatus Uhrbacteria bacterium GW2011_GWF2_39_13</name>
    <dbReference type="NCBI Taxonomy" id="1618995"/>
    <lineage>
        <taxon>Bacteria</taxon>
        <taxon>Candidatus Uhriibacteriota</taxon>
    </lineage>
</organism>
<keyword evidence="1" id="KW-1133">Transmembrane helix</keyword>
<reference evidence="2 3" key="1">
    <citation type="journal article" date="2015" name="Nature">
        <title>rRNA introns, odd ribosomes, and small enigmatic genomes across a large radiation of phyla.</title>
        <authorList>
            <person name="Brown C.T."/>
            <person name="Hug L.A."/>
            <person name="Thomas B.C."/>
            <person name="Sharon I."/>
            <person name="Castelle C.J."/>
            <person name="Singh A."/>
            <person name="Wilkins M.J."/>
            <person name="Williams K.H."/>
            <person name="Banfield J.F."/>
        </authorList>
    </citation>
    <scope>NUCLEOTIDE SEQUENCE [LARGE SCALE GENOMIC DNA]</scope>
</reference>
<dbReference type="AlphaFoldDB" id="A0A0G0MNH7"/>
<proteinExistence type="predicted"/>
<feature type="transmembrane region" description="Helical" evidence="1">
    <location>
        <begin position="12"/>
        <end position="31"/>
    </location>
</feature>
<feature type="transmembrane region" description="Helical" evidence="1">
    <location>
        <begin position="115"/>
        <end position="137"/>
    </location>
</feature>
<feature type="transmembrane region" description="Helical" evidence="1">
    <location>
        <begin position="43"/>
        <end position="63"/>
    </location>
</feature>
<dbReference type="EMBL" id="LBWG01000005">
    <property type="protein sequence ID" value="KKR04643.1"/>
    <property type="molecule type" value="Genomic_DNA"/>
</dbReference>